<reference evidence="1 2" key="1">
    <citation type="submission" date="2020-04" db="EMBL/GenBank/DDBJ databases">
        <authorList>
            <person name="Depoorter E."/>
        </authorList>
    </citation>
    <scope>NUCLEOTIDE SEQUENCE [LARGE SCALE GENOMIC DNA]</scope>
    <source>
        <strain evidence="1 2">BCC0217</strain>
    </source>
</reference>
<gene>
    <name evidence="1" type="ORF">BLA3211_04031</name>
</gene>
<dbReference type="GO" id="GO:0003677">
    <property type="term" value="F:DNA binding"/>
    <property type="evidence" value="ECO:0007669"/>
    <property type="project" value="InterPro"/>
</dbReference>
<evidence type="ECO:0000313" key="1">
    <source>
        <dbReference type="EMBL" id="CAB3966640.1"/>
    </source>
</evidence>
<name>A0A6J5J4V4_9BURK</name>
<dbReference type="EMBL" id="CABWIL020000014">
    <property type="protein sequence ID" value="CAB3966640.1"/>
    <property type="molecule type" value="Genomic_DNA"/>
</dbReference>
<dbReference type="SUPFAM" id="SSF56349">
    <property type="entry name" value="DNA breaking-rejoining enzymes"/>
    <property type="match status" value="1"/>
</dbReference>
<accession>A0A6J5J4V4</accession>
<dbReference type="AlphaFoldDB" id="A0A6J5J4V4"/>
<organism evidence="1 2">
    <name type="scientific">Burkholderia aenigmatica</name>
    <dbReference type="NCBI Taxonomy" id="2015348"/>
    <lineage>
        <taxon>Bacteria</taxon>
        <taxon>Pseudomonadati</taxon>
        <taxon>Pseudomonadota</taxon>
        <taxon>Betaproteobacteria</taxon>
        <taxon>Burkholderiales</taxon>
        <taxon>Burkholderiaceae</taxon>
        <taxon>Burkholderia</taxon>
        <taxon>Burkholderia cepacia complex</taxon>
    </lineage>
</organism>
<evidence type="ECO:0000313" key="2">
    <source>
        <dbReference type="Proteomes" id="UP000494301"/>
    </source>
</evidence>
<proteinExistence type="predicted"/>
<dbReference type="InterPro" id="IPR011010">
    <property type="entry name" value="DNA_brk_join_enz"/>
</dbReference>
<protein>
    <submittedName>
        <fullName evidence="1">Phage integrase</fullName>
    </submittedName>
</protein>
<sequence>MRDGTSQMAIVGESPAQKKQRAKVRGLLKHMLDYAVTCRLISANPVMALPMQHVYKALSRERALPAEEIKQCLQAVHLSNMRRQFKIRLPLSISGRAEGQPTARAVQPISASWPSRA</sequence>
<dbReference type="Proteomes" id="UP000494301">
    <property type="component" value="Unassembled WGS sequence"/>
</dbReference>